<gene>
    <name evidence="4" type="ORF">ElyMa_001673900</name>
</gene>
<dbReference type="EMBL" id="BMAT01003411">
    <property type="protein sequence ID" value="GFS24884.1"/>
    <property type="molecule type" value="Genomic_DNA"/>
</dbReference>
<dbReference type="AlphaFoldDB" id="A0AAV4JQ30"/>
<evidence type="ECO:0000313" key="5">
    <source>
        <dbReference type="Proteomes" id="UP000762676"/>
    </source>
</evidence>
<feature type="compositionally biased region" description="Polar residues" evidence="1">
    <location>
        <begin position="470"/>
        <end position="484"/>
    </location>
</feature>
<feature type="signal peptide" evidence="3">
    <location>
        <begin position="1"/>
        <end position="15"/>
    </location>
</feature>
<keyword evidence="3" id="KW-0732">Signal</keyword>
<sequence>MAFASLVCLLVTCRCKVAPPKDYPTVKAFLGPNILDQTENATVVQKPYRIEFPLRVLDKGYYVKDHNIVREIESESKVESDLQQERSETATYNCKHTYKSNLETAECSVDMQTPGVTPKLPELDPQLKDVCDFRCIHVKFRNSTRFKSAKFVNFGRGPVEGDLFCVQSGQLDSGHGSDMRGVTASVTTDGNGARSSGNNGIGDSATDDADGGRRGKTEVSSGGDDGVDDGDNTSRNNSSATRSGGDNAHSGGGSDNKDDAFVDSSSYGSSHSGNGKGDRDRDVGSEEDGKDKTKYYETEPGKVRHSAVKGSSLTSKFILIILGLSLSVFVNLILFSLWSSRLCKKRSKAKNPSIMDITMDPTIGGIQNMTYIGGQTESSHVRNGVVTSGRAERNSDLELRDIIASQSMDMNTYDAPENVYAEPSNIPLSDNLTNAALNEGDIANARIAGNGFVDCKEPLSCGNRKEELENSQTDNNKGRPNSNEDQSHGIRYLEHSSANYMEPENIKGPSGIPANYYATPASLVIPKFTMERQGSQRPLLSQSFSSDSNDMAATDASYIQQGTEPAAGGGEHYSVPVGNAPRVEELYSGVFSSTA</sequence>
<evidence type="ECO:0000313" key="4">
    <source>
        <dbReference type="EMBL" id="GFS24884.1"/>
    </source>
</evidence>
<feature type="compositionally biased region" description="Polar residues" evidence="1">
    <location>
        <begin position="184"/>
        <end position="198"/>
    </location>
</feature>
<keyword evidence="2" id="KW-0472">Membrane</keyword>
<comment type="caution">
    <text evidence="4">The sequence shown here is derived from an EMBL/GenBank/DDBJ whole genome shotgun (WGS) entry which is preliminary data.</text>
</comment>
<feature type="compositionally biased region" description="Low complexity" evidence="1">
    <location>
        <begin position="264"/>
        <end position="273"/>
    </location>
</feature>
<evidence type="ECO:0000256" key="2">
    <source>
        <dbReference type="SAM" id="Phobius"/>
    </source>
</evidence>
<feature type="transmembrane region" description="Helical" evidence="2">
    <location>
        <begin position="317"/>
        <end position="338"/>
    </location>
</feature>
<keyword evidence="2" id="KW-1133">Transmembrane helix</keyword>
<organism evidence="4 5">
    <name type="scientific">Elysia marginata</name>
    <dbReference type="NCBI Taxonomy" id="1093978"/>
    <lineage>
        <taxon>Eukaryota</taxon>
        <taxon>Metazoa</taxon>
        <taxon>Spiralia</taxon>
        <taxon>Lophotrochozoa</taxon>
        <taxon>Mollusca</taxon>
        <taxon>Gastropoda</taxon>
        <taxon>Heterobranchia</taxon>
        <taxon>Euthyneura</taxon>
        <taxon>Panpulmonata</taxon>
        <taxon>Sacoglossa</taxon>
        <taxon>Placobranchoidea</taxon>
        <taxon>Plakobranchidae</taxon>
        <taxon>Elysia</taxon>
    </lineage>
</organism>
<protein>
    <submittedName>
        <fullName evidence="4">Uncharacterized protein</fullName>
    </submittedName>
</protein>
<keyword evidence="5" id="KW-1185">Reference proteome</keyword>
<accession>A0AAV4JQ30</accession>
<evidence type="ECO:0000256" key="3">
    <source>
        <dbReference type="SAM" id="SignalP"/>
    </source>
</evidence>
<feature type="compositionally biased region" description="Low complexity" evidence="1">
    <location>
        <begin position="233"/>
        <end position="243"/>
    </location>
</feature>
<proteinExistence type="predicted"/>
<feature type="region of interest" description="Disordered" evidence="1">
    <location>
        <begin position="172"/>
        <end position="300"/>
    </location>
</feature>
<reference evidence="4 5" key="1">
    <citation type="journal article" date="2021" name="Elife">
        <title>Chloroplast acquisition without the gene transfer in kleptoplastic sea slugs, Plakobranchus ocellatus.</title>
        <authorList>
            <person name="Maeda T."/>
            <person name="Takahashi S."/>
            <person name="Yoshida T."/>
            <person name="Shimamura S."/>
            <person name="Takaki Y."/>
            <person name="Nagai Y."/>
            <person name="Toyoda A."/>
            <person name="Suzuki Y."/>
            <person name="Arimoto A."/>
            <person name="Ishii H."/>
            <person name="Satoh N."/>
            <person name="Nishiyama T."/>
            <person name="Hasebe M."/>
            <person name="Maruyama T."/>
            <person name="Minagawa J."/>
            <person name="Obokata J."/>
            <person name="Shigenobu S."/>
        </authorList>
    </citation>
    <scope>NUCLEOTIDE SEQUENCE [LARGE SCALE GENOMIC DNA]</scope>
</reference>
<feature type="chain" id="PRO_5043674565" evidence="3">
    <location>
        <begin position="16"/>
        <end position="595"/>
    </location>
</feature>
<dbReference type="Proteomes" id="UP000762676">
    <property type="component" value="Unassembled WGS sequence"/>
</dbReference>
<feature type="compositionally biased region" description="Basic and acidic residues" evidence="1">
    <location>
        <begin position="276"/>
        <end position="300"/>
    </location>
</feature>
<feature type="region of interest" description="Disordered" evidence="1">
    <location>
        <begin position="465"/>
        <end position="488"/>
    </location>
</feature>
<evidence type="ECO:0000256" key="1">
    <source>
        <dbReference type="SAM" id="MobiDB-lite"/>
    </source>
</evidence>
<name>A0AAV4JQ30_9GAST</name>
<keyword evidence="2" id="KW-0812">Transmembrane</keyword>